<evidence type="ECO:0000313" key="1">
    <source>
        <dbReference type="EMBL" id="GIY67607.1"/>
    </source>
</evidence>
<reference evidence="1 2" key="1">
    <citation type="submission" date="2021-06" db="EMBL/GenBank/DDBJ databases">
        <title>Caerostris darwini draft genome.</title>
        <authorList>
            <person name="Kono N."/>
            <person name="Arakawa K."/>
        </authorList>
    </citation>
    <scope>NUCLEOTIDE SEQUENCE [LARGE SCALE GENOMIC DNA]</scope>
</reference>
<gene>
    <name evidence="1" type="ORF">CDAR_174661</name>
</gene>
<sequence length="66" mass="7548">MDLRFQLSSEICLLKSSAGKEDVPILDVLTLQRFAIKENQLLQQEKDNPGYQSFTFSHPPHSIICK</sequence>
<protein>
    <submittedName>
        <fullName evidence="1">Uncharacterized protein</fullName>
    </submittedName>
</protein>
<comment type="caution">
    <text evidence="1">The sequence shown here is derived from an EMBL/GenBank/DDBJ whole genome shotgun (WGS) entry which is preliminary data.</text>
</comment>
<organism evidence="1 2">
    <name type="scientific">Caerostris darwini</name>
    <dbReference type="NCBI Taxonomy" id="1538125"/>
    <lineage>
        <taxon>Eukaryota</taxon>
        <taxon>Metazoa</taxon>
        <taxon>Ecdysozoa</taxon>
        <taxon>Arthropoda</taxon>
        <taxon>Chelicerata</taxon>
        <taxon>Arachnida</taxon>
        <taxon>Araneae</taxon>
        <taxon>Araneomorphae</taxon>
        <taxon>Entelegynae</taxon>
        <taxon>Araneoidea</taxon>
        <taxon>Araneidae</taxon>
        <taxon>Caerostris</taxon>
    </lineage>
</organism>
<dbReference type="Proteomes" id="UP001054837">
    <property type="component" value="Unassembled WGS sequence"/>
</dbReference>
<accession>A0AAV4VBJ9</accession>
<evidence type="ECO:0000313" key="2">
    <source>
        <dbReference type="Proteomes" id="UP001054837"/>
    </source>
</evidence>
<keyword evidence="2" id="KW-1185">Reference proteome</keyword>
<dbReference type="EMBL" id="BPLQ01012754">
    <property type="protein sequence ID" value="GIY67607.1"/>
    <property type="molecule type" value="Genomic_DNA"/>
</dbReference>
<name>A0AAV4VBJ9_9ARAC</name>
<dbReference type="AlphaFoldDB" id="A0AAV4VBJ9"/>
<proteinExistence type="predicted"/>